<gene>
    <name evidence="1" type="ORF">METZ01_LOCUS487114</name>
</gene>
<reference evidence="1" key="1">
    <citation type="submission" date="2018-05" db="EMBL/GenBank/DDBJ databases">
        <authorList>
            <person name="Lanie J.A."/>
            <person name="Ng W.-L."/>
            <person name="Kazmierczak K.M."/>
            <person name="Andrzejewski T.M."/>
            <person name="Davidsen T.M."/>
            <person name="Wayne K.J."/>
            <person name="Tettelin H."/>
            <person name="Glass J.I."/>
            <person name="Rusch D."/>
            <person name="Podicherti R."/>
            <person name="Tsui H.-C.T."/>
            <person name="Winkler M.E."/>
        </authorList>
    </citation>
    <scope>NUCLEOTIDE SEQUENCE</scope>
</reference>
<sequence length="62" mass="6947">RNEFTILETLELINLKTATIYFNDSFSFGTDEQDSIIVGDYIQSFTGDPLEACVTGLEHLLS</sequence>
<name>A0A383CQG0_9ZZZZ</name>
<dbReference type="EMBL" id="UINC01210680">
    <property type="protein sequence ID" value="SVE34260.1"/>
    <property type="molecule type" value="Genomic_DNA"/>
</dbReference>
<evidence type="ECO:0000313" key="1">
    <source>
        <dbReference type="EMBL" id="SVE34260.1"/>
    </source>
</evidence>
<proteinExistence type="predicted"/>
<accession>A0A383CQG0</accession>
<protein>
    <submittedName>
        <fullName evidence="1">Uncharacterized protein</fullName>
    </submittedName>
</protein>
<organism evidence="1">
    <name type="scientific">marine metagenome</name>
    <dbReference type="NCBI Taxonomy" id="408172"/>
    <lineage>
        <taxon>unclassified sequences</taxon>
        <taxon>metagenomes</taxon>
        <taxon>ecological metagenomes</taxon>
    </lineage>
</organism>
<feature type="non-terminal residue" evidence="1">
    <location>
        <position position="1"/>
    </location>
</feature>
<dbReference type="AlphaFoldDB" id="A0A383CQG0"/>